<proteinExistence type="predicted"/>
<evidence type="ECO:0000313" key="2">
    <source>
        <dbReference type="Proteomes" id="UP000183832"/>
    </source>
</evidence>
<dbReference type="EMBL" id="CVRI01000075">
    <property type="protein sequence ID" value="CRL08482.1"/>
    <property type="molecule type" value="Genomic_DNA"/>
</dbReference>
<keyword evidence="2" id="KW-1185">Reference proteome</keyword>
<dbReference type="AlphaFoldDB" id="A0A1J1J8W6"/>
<protein>
    <submittedName>
        <fullName evidence="1">CLUMA_CG021591, isoform A</fullName>
    </submittedName>
</protein>
<accession>A0A1J1J8W6</accession>
<reference evidence="1 2" key="1">
    <citation type="submission" date="2015-04" db="EMBL/GenBank/DDBJ databases">
        <authorList>
            <person name="Syromyatnikov M.Y."/>
            <person name="Popov V.N."/>
        </authorList>
    </citation>
    <scope>NUCLEOTIDE SEQUENCE [LARGE SCALE GENOMIC DNA]</scope>
</reference>
<dbReference type="Proteomes" id="UP000183832">
    <property type="component" value="Unassembled WGS sequence"/>
</dbReference>
<gene>
    <name evidence="1" type="ORF">CLUMA_CG021591</name>
</gene>
<organism evidence="1 2">
    <name type="scientific">Clunio marinus</name>
    <dbReference type="NCBI Taxonomy" id="568069"/>
    <lineage>
        <taxon>Eukaryota</taxon>
        <taxon>Metazoa</taxon>
        <taxon>Ecdysozoa</taxon>
        <taxon>Arthropoda</taxon>
        <taxon>Hexapoda</taxon>
        <taxon>Insecta</taxon>
        <taxon>Pterygota</taxon>
        <taxon>Neoptera</taxon>
        <taxon>Endopterygota</taxon>
        <taxon>Diptera</taxon>
        <taxon>Nematocera</taxon>
        <taxon>Chironomoidea</taxon>
        <taxon>Chironomidae</taxon>
        <taxon>Clunio</taxon>
    </lineage>
</organism>
<sequence>MEKIEIQLVHVIRTQFLLWKFRHTQNVPSFPFIGETNDPLKACQTDVAFVSCHFNKKKINNDFAKAKTKYCDHKSAREEEKVVDFFVPFKAYNTTKLHSDESVKYQITAQSCF</sequence>
<name>A0A1J1J8W6_9DIPT</name>
<evidence type="ECO:0000313" key="1">
    <source>
        <dbReference type="EMBL" id="CRL08482.1"/>
    </source>
</evidence>